<dbReference type="GO" id="GO:0000166">
    <property type="term" value="F:nucleotide binding"/>
    <property type="evidence" value="ECO:0007669"/>
    <property type="project" value="UniProtKB-KW"/>
</dbReference>
<dbReference type="GO" id="GO:0003968">
    <property type="term" value="F:RNA-directed RNA polymerase activity"/>
    <property type="evidence" value="ECO:0007669"/>
    <property type="project" value="UniProtKB-KW"/>
</dbReference>
<evidence type="ECO:0000256" key="1">
    <source>
        <dbReference type="ARBA" id="ARBA00010455"/>
    </source>
</evidence>
<reference evidence="9" key="1">
    <citation type="submission" date="2023-06" db="EMBL/GenBank/DDBJ databases">
        <authorList>
            <person name="Zhu Q."/>
            <person name="Shi N."/>
            <person name="Wang P."/>
            <person name="Huang B."/>
        </authorList>
    </citation>
    <scope>NUCLEOTIDE SEQUENCE</scope>
    <source>
        <strain evidence="9">RCEF 5478</strain>
    </source>
</reference>
<evidence type="ECO:0000256" key="4">
    <source>
        <dbReference type="ARBA" id="ARBA00022695"/>
    </source>
</evidence>
<comment type="similarity">
    <text evidence="1">Belongs to the totiviridae RNA-directed RNA polymerase family.</text>
</comment>
<dbReference type="EMBL" id="OR126354">
    <property type="protein sequence ID" value="WMJ90930.1"/>
    <property type="molecule type" value="Genomic_RNA"/>
</dbReference>
<dbReference type="InterPro" id="IPR001795">
    <property type="entry name" value="RNA-dir_pol_luteovirus"/>
</dbReference>
<evidence type="ECO:0000256" key="8">
    <source>
        <dbReference type="RuleBase" id="RU364050"/>
    </source>
</evidence>
<dbReference type="GO" id="GO:0003723">
    <property type="term" value="F:RNA binding"/>
    <property type="evidence" value="ECO:0007669"/>
    <property type="project" value="InterPro"/>
</dbReference>
<evidence type="ECO:0000256" key="6">
    <source>
        <dbReference type="ARBA" id="ARBA00022953"/>
    </source>
</evidence>
<organism evidence="9">
    <name type="scientific">Beauveria bassiana victorivirus 3</name>
    <dbReference type="NCBI Taxonomy" id="1740649"/>
    <lineage>
        <taxon>Viruses</taxon>
        <taxon>Riboviria</taxon>
        <taxon>Orthornavirae</taxon>
        <taxon>Duplornaviricota</taxon>
        <taxon>Chrymotiviricetes</taxon>
        <taxon>Ghabrivirales</taxon>
        <taxon>Alphatotivirineae</taxon>
        <taxon>Pseudototiviridae</taxon>
        <taxon>Victorivirus</taxon>
    </lineage>
</organism>
<sequence>MWPPSHEFGPLGDYLAEVLASVPGWSSDWISHGLTPDLVKVHRLNSIGNASHPAQAVAASLLLLQFPVQLTCEVGVWLDVCRRAYRLAPPGSPPPPSQGFLTSSYSAMRDGALCHFLADNTEAFADMFPPKALLAGETKLNVVPIKLLASAIRIMGSSVVAPIIRACAYSLTDDRLCGTLLYASVLRHHFGDTGTKLAVALCLNPDHAKGLTTATKALGLNSTPWGAVLCEAQTLAGRAFGSIDLEAAALHRCDLDALRGELIHTPAEELRADIRAIIEAEMDMSALPPLDEFWSKRWLWCVNGSHTAQGSRALDIPVSFLSKTHTRVYRRPVAEELQKEPITTWDGRVYVSPSAKLEHGKTRAIFACDTKSYFAFTWLLNTVQGAWRNKRVLLDPGVGGHVGLVRRIQRAQGGGGVNLMLDYDDFNSHHTNEVMAVVFDELCRRTDAPAWYRDKLVSSFDDTHVLISGQLHKVAGTLMSGHRGTTAINSILNAAYIRHAVGASYFDSLRSLHTGDDVYMRCDTVADCHKILTSARALGCRMNPSKQSIGFEGAEFLRIAMRGGVGYGYVARSIASFVSGNWANPDPLAPLDALQSAVTGARSIINRGGCTTPVKIAGGALRYCRSISVKDTLSLLLGETALEGGPVFNSTGSIRTYRAKVRVLDKFRRDEAWRARASRSYLSHHLTTVELEAIQRSRCDILNLMAASSYSKGLDQEVLGRDNDIVLKPLPAFKPRGTVSAGELIQRRPEKGALSGHPLIQLVKNRLTPSDLVQLLHMVGINDVRTRPDVLAFGPQAVSKNILGALSYSDASALSKRTTAGTIFTPTPCYV</sequence>
<keyword evidence="2 8" id="KW-0696">RNA-directed RNA polymerase</keyword>
<evidence type="ECO:0000256" key="2">
    <source>
        <dbReference type="ARBA" id="ARBA00022484"/>
    </source>
</evidence>
<evidence type="ECO:0000256" key="3">
    <source>
        <dbReference type="ARBA" id="ARBA00022679"/>
    </source>
</evidence>
<dbReference type="GO" id="GO:0006351">
    <property type="term" value="P:DNA-templated transcription"/>
    <property type="evidence" value="ECO:0007669"/>
    <property type="project" value="InterPro"/>
</dbReference>
<evidence type="ECO:0000256" key="7">
    <source>
        <dbReference type="ARBA" id="ARBA00048744"/>
    </source>
</evidence>
<evidence type="ECO:0000256" key="5">
    <source>
        <dbReference type="ARBA" id="ARBA00022741"/>
    </source>
</evidence>
<dbReference type="EC" id="2.7.7.48" evidence="8"/>
<dbReference type="InterPro" id="IPR043502">
    <property type="entry name" value="DNA/RNA_pol_sf"/>
</dbReference>
<keyword evidence="5 8" id="KW-0547">Nucleotide-binding</keyword>
<evidence type="ECO:0000313" key="9">
    <source>
        <dbReference type="EMBL" id="WMJ90930.1"/>
    </source>
</evidence>
<dbReference type="Pfam" id="PF02123">
    <property type="entry name" value="RdRP_4"/>
    <property type="match status" value="1"/>
</dbReference>
<accession>A0AA51DZP9</accession>
<protein>
    <recommendedName>
        <fullName evidence="8">RNA-directed RNA polymerase</fullName>
        <ecNumber evidence="8">2.7.7.48</ecNumber>
    </recommendedName>
</protein>
<dbReference type="SUPFAM" id="SSF56672">
    <property type="entry name" value="DNA/RNA polymerases"/>
    <property type="match status" value="1"/>
</dbReference>
<name>A0AA51DZP9_9VIRU</name>
<comment type="catalytic activity">
    <reaction evidence="7 8">
        <text>RNA(n) + a ribonucleoside 5'-triphosphate = RNA(n+1) + diphosphate</text>
        <dbReference type="Rhea" id="RHEA:21248"/>
        <dbReference type="Rhea" id="RHEA-COMP:14527"/>
        <dbReference type="Rhea" id="RHEA-COMP:17342"/>
        <dbReference type="ChEBI" id="CHEBI:33019"/>
        <dbReference type="ChEBI" id="CHEBI:61557"/>
        <dbReference type="ChEBI" id="CHEBI:140395"/>
        <dbReference type="EC" id="2.7.7.48"/>
    </reaction>
</comment>
<proteinExistence type="inferred from homology"/>
<dbReference type="Gene3D" id="3.30.70.270">
    <property type="match status" value="1"/>
</dbReference>
<dbReference type="InterPro" id="IPR043128">
    <property type="entry name" value="Rev_trsase/Diguanyl_cyclase"/>
</dbReference>
<keyword evidence="3 8" id="KW-0808">Transferase</keyword>
<keyword evidence="6 8" id="KW-0693">Viral RNA replication</keyword>
<keyword evidence="4 8" id="KW-0548">Nucleotidyltransferase</keyword>